<dbReference type="Proteomes" id="UP000003779">
    <property type="component" value="Chromosome"/>
</dbReference>
<gene>
    <name evidence="1" type="ordered locus">B005_4770</name>
</gene>
<dbReference type="HOGENOM" id="CLU_2936958_0_0_11"/>
<protein>
    <submittedName>
        <fullName evidence="1">Uncharacterized protein</fullName>
    </submittedName>
</protein>
<dbReference type="AlphaFoldDB" id="J7L9C0"/>
<dbReference type="PATRIC" id="fig|1205910.3.peg.4507"/>
<evidence type="ECO:0000313" key="1">
    <source>
        <dbReference type="EMBL" id="AFR07404.1"/>
    </source>
</evidence>
<evidence type="ECO:0000313" key="2">
    <source>
        <dbReference type="Proteomes" id="UP000003779"/>
    </source>
</evidence>
<reference evidence="1 2" key="1">
    <citation type="journal article" date="2012" name="J. Bacteriol.">
        <title>Whole-Genome Sequence of Nocardiopsis alba Strain ATCC BAA-2165, Associated with Honeybees.</title>
        <authorList>
            <person name="Qiao J."/>
            <person name="Chen L."/>
            <person name="Li Y."/>
            <person name="Wang J."/>
            <person name="Zhang W."/>
            <person name="Chen S."/>
        </authorList>
    </citation>
    <scope>NUCLEOTIDE SEQUENCE [LARGE SCALE GENOMIC DNA]</scope>
    <source>
        <strain evidence="2">ATCC BAA-2165 / BE74</strain>
    </source>
</reference>
<sequence length="60" mass="6519">MLPAMSRSRREAPLSVLPTRALDARVPEGIFTRLHDAVLPARPERRSDTGLPVCAPSVPS</sequence>
<reference evidence="2" key="2">
    <citation type="submission" date="2012-08" db="EMBL/GenBank/DDBJ databases">
        <title>Whole-genome sequence of Nocardiopsis alba strain ATCC BAA-2165 associated with honeybees.</title>
        <authorList>
            <person name="Qiao J."/>
            <person name="Chen L."/>
            <person name="Li Y."/>
            <person name="Wang J."/>
            <person name="Zhang W."/>
            <person name="Chen S."/>
        </authorList>
    </citation>
    <scope>NUCLEOTIDE SEQUENCE [LARGE SCALE GENOMIC DNA]</scope>
    <source>
        <strain evidence="2">ATCC BAA-2165 / BE74</strain>
    </source>
</reference>
<organism evidence="1 2">
    <name type="scientific">Nocardiopsis alba (strain ATCC BAA-2165 / BE74)</name>
    <dbReference type="NCBI Taxonomy" id="1205910"/>
    <lineage>
        <taxon>Bacteria</taxon>
        <taxon>Bacillati</taxon>
        <taxon>Actinomycetota</taxon>
        <taxon>Actinomycetes</taxon>
        <taxon>Streptosporangiales</taxon>
        <taxon>Nocardiopsidaceae</taxon>
        <taxon>Nocardiopsis</taxon>
    </lineage>
</organism>
<proteinExistence type="predicted"/>
<name>J7L9C0_NOCAA</name>
<accession>J7L9C0</accession>
<dbReference type="EMBL" id="CP003788">
    <property type="protein sequence ID" value="AFR07404.1"/>
    <property type="molecule type" value="Genomic_DNA"/>
</dbReference>
<dbReference type="KEGG" id="nal:B005_4770"/>